<dbReference type="GeneTree" id="ENSGT00390000006225"/>
<dbReference type="GO" id="GO:0005262">
    <property type="term" value="F:calcium channel activity"/>
    <property type="evidence" value="ECO:0007669"/>
    <property type="project" value="InterPro"/>
</dbReference>
<evidence type="ECO:0000313" key="2">
    <source>
        <dbReference type="Ensembl" id="ENSCWAP00000008058.1"/>
    </source>
</evidence>
<proteinExistence type="predicted"/>
<dbReference type="Pfam" id="PF15108">
    <property type="entry name" value="TMEM37"/>
    <property type="match status" value="1"/>
</dbReference>
<name>A0A8C3VY24_9CETA</name>
<sequence length="196" mass="21971">MTALDMEAQWLLAQRRPHESFFESFIWTLIILCAHLAVIPSSISICNGHWLLDKDRLFGLWHFCKASNQTALHFLRNLSQARVPRLAHSMAILAVLISIFGLGFLMARCGRTSTHKQVDHGLFFLVSIIFSFGKLLGFLILFRNEVTFIGLTLISQASSLPPSIFFILNAISGLHVNSITSPWGLPRKFSPGFSNS</sequence>
<keyword evidence="1" id="KW-0472">Membrane</keyword>
<feature type="transmembrane region" description="Helical" evidence="1">
    <location>
        <begin position="121"/>
        <end position="142"/>
    </location>
</feature>
<organism evidence="2 3">
    <name type="scientific">Catagonus wagneri</name>
    <name type="common">Chacoan peccary</name>
    <dbReference type="NCBI Taxonomy" id="51154"/>
    <lineage>
        <taxon>Eukaryota</taxon>
        <taxon>Metazoa</taxon>
        <taxon>Chordata</taxon>
        <taxon>Craniata</taxon>
        <taxon>Vertebrata</taxon>
        <taxon>Euteleostomi</taxon>
        <taxon>Mammalia</taxon>
        <taxon>Eutheria</taxon>
        <taxon>Laurasiatheria</taxon>
        <taxon>Artiodactyla</taxon>
        <taxon>Suina</taxon>
        <taxon>Tayassuidae</taxon>
        <taxon>Catagonus</taxon>
    </lineage>
</organism>
<evidence type="ECO:0000256" key="1">
    <source>
        <dbReference type="SAM" id="Phobius"/>
    </source>
</evidence>
<protein>
    <submittedName>
        <fullName evidence="2">Uncharacterized protein</fullName>
    </submittedName>
</protein>
<dbReference type="GO" id="GO:0005244">
    <property type="term" value="F:voltage-gated monoatomic ion channel activity"/>
    <property type="evidence" value="ECO:0007669"/>
    <property type="project" value="InterPro"/>
</dbReference>
<keyword evidence="1" id="KW-1133">Transmembrane helix</keyword>
<dbReference type="Ensembl" id="ENSCWAT00000008775.1">
    <property type="protein sequence ID" value="ENSCWAP00000008058.1"/>
    <property type="gene ID" value="ENSCWAG00000006263.1"/>
</dbReference>
<reference evidence="2" key="1">
    <citation type="submission" date="2025-08" db="UniProtKB">
        <authorList>
            <consortium name="Ensembl"/>
        </authorList>
    </citation>
    <scope>IDENTIFICATION</scope>
</reference>
<dbReference type="AlphaFoldDB" id="A0A8C3VY24"/>
<keyword evidence="3" id="KW-1185">Reference proteome</keyword>
<accession>A0A8C3VY24</accession>
<dbReference type="Proteomes" id="UP000694540">
    <property type="component" value="Unplaced"/>
</dbReference>
<keyword evidence="1" id="KW-0812">Transmembrane</keyword>
<reference evidence="2" key="2">
    <citation type="submission" date="2025-09" db="UniProtKB">
        <authorList>
            <consortium name="Ensembl"/>
        </authorList>
    </citation>
    <scope>IDENTIFICATION</scope>
</reference>
<dbReference type="InterPro" id="IPR029372">
    <property type="entry name" value="Tmem37"/>
</dbReference>
<feature type="transmembrane region" description="Helical" evidence="1">
    <location>
        <begin position="86"/>
        <end position="109"/>
    </location>
</feature>
<feature type="transmembrane region" description="Helical" evidence="1">
    <location>
        <begin position="21"/>
        <end position="43"/>
    </location>
</feature>
<dbReference type="GO" id="GO:0016020">
    <property type="term" value="C:membrane"/>
    <property type="evidence" value="ECO:0007669"/>
    <property type="project" value="InterPro"/>
</dbReference>
<dbReference type="PANTHER" id="PTHR31767:SF0">
    <property type="entry name" value="VOLTAGE-DEPENDENT CALCIUM CHANNEL GAMMA-LIKE SUBUNIT"/>
    <property type="match status" value="1"/>
</dbReference>
<feature type="transmembrane region" description="Helical" evidence="1">
    <location>
        <begin position="148"/>
        <end position="171"/>
    </location>
</feature>
<evidence type="ECO:0000313" key="3">
    <source>
        <dbReference type="Proteomes" id="UP000694540"/>
    </source>
</evidence>
<dbReference type="PANTHER" id="PTHR31767">
    <property type="entry name" value="VOLTAGE-DEPENDENT CALCIUM CHANNEL GAMMA-LIKE SUBUNIT"/>
    <property type="match status" value="1"/>
</dbReference>